<dbReference type="InterPro" id="IPR052108">
    <property type="entry name" value="MEGF/SIB"/>
</dbReference>
<dbReference type="Gene3D" id="2.10.25.10">
    <property type="entry name" value="Laminin"/>
    <property type="match status" value="2"/>
</dbReference>
<name>A0AAD7UPP3_9STRA</name>
<keyword evidence="2" id="KW-0245">EGF-like domain</keyword>
<evidence type="ECO:0000259" key="3">
    <source>
        <dbReference type="PROSITE" id="PS50026"/>
    </source>
</evidence>
<dbReference type="PANTHER" id="PTHR24035">
    <property type="entry name" value="MULTIPLE EPIDERMAL GROWTH FACTOR-LIKE DOMAINS PROTEIN"/>
    <property type="match status" value="1"/>
</dbReference>
<dbReference type="Proteomes" id="UP001230188">
    <property type="component" value="Unassembled WGS sequence"/>
</dbReference>
<organism evidence="4 5">
    <name type="scientific">Chrysophaeum taylorii</name>
    <dbReference type="NCBI Taxonomy" id="2483200"/>
    <lineage>
        <taxon>Eukaryota</taxon>
        <taxon>Sar</taxon>
        <taxon>Stramenopiles</taxon>
        <taxon>Ochrophyta</taxon>
        <taxon>Pelagophyceae</taxon>
        <taxon>Pelagomonadales</taxon>
        <taxon>Pelagomonadaceae</taxon>
        <taxon>Chrysophaeum</taxon>
    </lineage>
</organism>
<evidence type="ECO:0000313" key="5">
    <source>
        <dbReference type="Proteomes" id="UP001230188"/>
    </source>
</evidence>
<feature type="domain" description="EGF-like" evidence="3">
    <location>
        <begin position="52"/>
        <end position="86"/>
    </location>
</feature>
<gene>
    <name evidence="4" type="ORF">CTAYLR_001148</name>
</gene>
<dbReference type="PROSITE" id="PS50026">
    <property type="entry name" value="EGF_3"/>
    <property type="match status" value="3"/>
</dbReference>
<dbReference type="AlphaFoldDB" id="A0AAD7UPP3"/>
<evidence type="ECO:0000256" key="1">
    <source>
        <dbReference type="ARBA" id="ARBA00023157"/>
    </source>
</evidence>
<proteinExistence type="predicted"/>
<accession>A0AAD7UPP3</accession>
<feature type="disulfide bond" evidence="2">
    <location>
        <begin position="353"/>
        <end position="362"/>
    </location>
</feature>
<evidence type="ECO:0000313" key="4">
    <source>
        <dbReference type="EMBL" id="KAJ8614227.1"/>
    </source>
</evidence>
<keyword evidence="5" id="KW-1185">Reference proteome</keyword>
<dbReference type="PANTHER" id="PTHR24035:SF109">
    <property type="entry name" value="PROTEIN DRAPER"/>
    <property type="match status" value="1"/>
</dbReference>
<comment type="caution">
    <text evidence="2">Lacks conserved residue(s) required for the propagation of feature annotation.</text>
</comment>
<reference evidence="4" key="1">
    <citation type="submission" date="2023-01" db="EMBL/GenBank/DDBJ databases">
        <title>Metagenome sequencing of chrysophaentin producing Chrysophaeum taylorii.</title>
        <authorList>
            <person name="Davison J."/>
            <person name="Bewley C."/>
        </authorList>
    </citation>
    <scope>NUCLEOTIDE SEQUENCE</scope>
    <source>
        <strain evidence="4">NIES-1699</strain>
    </source>
</reference>
<dbReference type="InterPro" id="IPR000742">
    <property type="entry name" value="EGF"/>
</dbReference>
<dbReference type="EMBL" id="JAQMWT010000009">
    <property type="protein sequence ID" value="KAJ8614227.1"/>
    <property type="molecule type" value="Genomic_DNA"/>
</dbReference>
<dbReference type="PRINTS" id="PR00011">
    <property type="entry name" value="EGFLAMININ"/>
</dbReference>
<feature type="domain" description="EGF-like" evidence="3">
    <location>
        <begin position="328"/>
        <end position="363"/>
    </location>
</feature>
<feature type="disulfide bond" evidence="2">
    <location>
        <begin position="3"/>
        <end position="13"/>
    </location>
</feature>
<feature type="domain" description="EGF-like" evidence="3">
    <location>
        <begin position="1"/>
        <end position="32"/>
    </location>
</feature>
<sequence length="659" mass="69291">MPCPNLCSNHGWCDNHDRRCECFIGFAGADCSLRTCPRGPAWADHPDNILADDEAHNSAECSRRGLCDAATGECLCDDGFEGAACERKSCSKACSGNGKCLSMEYFATLKDPGEGTVYAYENVWDAAAMYGCACDDGFEGHDCSSRKCPTGDDPGTDGVTEIQAVVCTADGGTVVFGFGGEWTTAISNGATAATLEAALEALGTVNTPGEEDGISVTFSAPATTMCDEDGETTTYIEFLQNFGSLPLLQVRTRGLELASGSTAASVAVTRYQTATKEDVVCSNRGTCDTTTGTCDCSITSTCAEACFATSDGYGNEGARGDCGAAVVNIDTCPGEVECSSHGVCDETTLSCECQGGYTGGDCSLMTCPLGKSWFSRPTADDVAHQDLVECSNAGICDRDFGECECDANFEGSACQYLVCPGDGDCGGRGECLSMSLLAEASKVNGVANPRTYGATPNDALRWDWDSVRGCKCNDGYVYHDCSGLACPFGDDPLSVNQFNEVQLLNCDLDSTTTGTITFTFREETASVTAKTATISDLEEALESMDTIDDVKLYFEIAHDQRDGGTICSTAGTDLYVEFLRPTGDVPLITTDRPSIVSIGEYTKGTKEWDECSGRGLCNRDDGTCTCFSGYGSSDGQGSPGPYGDCGSPFPVIEELLETA</sequence>
<dbReference type="PROSITE" id="PS00022">
    <property type="entry name" value="EGF_1"/>
    <property type="match status" value="4"/>
</dbReference>
<dbReference type="InterPro" id="IPR013111">
    <property type="entry name" value="EGF_extracell"/>
</dbReference>
<dbReference type="SMART" id="SM00181">
    <property type="entry name" value="EGF"/>
    <property type="match status" value="6"/>
</dbReference>
<evidence type="ECO:0000256" key="2">
    <source>
        <dbReference type="PROSITE-ProRule" id="PRU00076"/>
    </source>
</evidence>
<dbReference type="PROSITE" id="PS01186">
    <property type="entry name" value="EGF_2"/>
    <property type="match status" value="3"/>
</dbReference>
<dbReference type="Pfam" id="PF07974">
    <property type="entry name" value="EGF_2"/>
    <property type="match status" value="1"/>
</dbReference>
<protein>
    <recommendedName>
        <fullName evidence="3">EGF-like domain-containing protein</fullName>
    </recommendedName>
</protein>
<feature type="disulfide bond" evidence="2">
    <location>
        <begin position="22"/>
        <end position="31"/>
    </location>
</feature>
<comment type="caution">
    <text evidence="4">The sequence shown here is derived from an EMBL/GenBank/DDBJ whole genome shotgun (WGS) entry which is preliminary data.</text>
</comment>
<feature type="disulfide bond" evidence="2">
    <location>
        <begin position="76"/>
        <end position="85"/>
    </location>
</feature>
<keyword evidence="1 2" id="KW-1015">Disulfide bond</keyword>